<comment type="caution">
    <text evidence="1">The sequence shown here is derived from an EMBL/GenBank/DDBJ whole genome shotgun (WGS) entry which is preliminary data.</text>
</comment>
<reference evidence="1" key="2">
    <citation type="journal article" date="2024" name="Plant">
        <title>Genomic evolution and insights into agronomic trait innovations of Sesamum species.</title>
        <authorList>
            <person name="Miao H."/>
            <person name="Wang L."/>
            <person name="Qu L."/>
            <person name="Liu H."/>
            <person name="Sun Y."/>
            <person name="Le M."/>
            <person name="Wang Q."/>
            <person name="Wei S."/>
            <person name="Zheng Y."/>
            <person name="Lin W."/>
            <person name="Duan Y."/>
            <person name="Cao H."/>
            <person name="Xiong S."/>
            <person name="Wang X."/>
            <person name="Wei L."/>
            <person name="Li C."/>
            <person name="Ma Q."/>
            <person name="Ju M."/>
            <person name="Zhao R."/>
            <person name="Li G."/>
            <person name="Mu C."/>
            <person name="Tian Q."/>
            <person name="Mei H."/>
            <person name="Zhang T."/>
            <person name="Gao T."/>
            <person name="Zhang H."/>
        </authorList>
    </citation>
    <scope>NUCLEOTIDE SEQUENCE</scope>
    <source>
        <strain evidence="1">G02</strain>
    </source>
</reference>
<gene>
    <name evidence="1" type="ORF">Sradi_7206700</name>
</gene>
<accession>A0AAW2IQU8</accession>
<organism evidence="1">
    <name type="scientific">Sesamum radiatum</name>
    <name type="common">Black benniseed</name>
    <dbReference type="NCBI Taxonomy" id="300843"/>
    <lineage>
        <taxon>Eukaryota</taxon>
        <taxon>Viridiplantae</taxon>
        <taxon>Streptophyta</taxon>
        <taxon>Embryophyta</taxon>
        <taxon>Tracheophyta</taxon>
        <taxon>Spermatophyta</taxon>
        <taxon>Magnoliopsida</taxon>
        <taxon>eudicotyledons</taxon>
        <taxon>Gunneridae</taxon>
        <taxon>Pentapetalae</taxon>
        <taxon>asterids</taxon>
        <taxon>lamiids</taxon>
        <taxon>Lamiales</taxon>
        <taxon>Pedaliaceae</taxon>
        <taxon>Sesamum</taxon>
    </lineage>
</organism>
<reference evidence="1" key="1">
    <citation type="submission" date="2020-06" db="EMBL/GenBank/DDBJ databases">
        <authorList>
            <person name="Li T."/>
            <person name="Hu X."/>
            <person name="Zhang T."/>
            <person name="Song X."/>
            <person name="Zhang H."/>
            <person name="Dai N."/>
            <person name="Sheng W."/>
            <person name="Hou X."/>
            <person name="Wei L."/>
        </authorList>
    </citation>
    <scope>NUCLEOTIDE SEQUENCE</scope>
    <source>
        <strain evidence="1">G02</strain>
        <tissue evidence="1">Leaf</tissue>
    </source>
</reference>
<dbReference type="AlphaFoldDB" id="A0AAW2IQU8"/>
<proteinExistence type="predicted"/>
<sequence length="73" mass="8276">MRHGVKLSKNQSPKINEELRKMFDIPYASAIGTIQYVVQYTRSDVAFALSVTSRYQACAGEAHWTTVKTFFST</sequence>
<protein>
    <submittedName>
        <fullName evidence="1">Uncharacterized protein</fullName>
    </submittedName>
</protein>
<name>A0AAW2IQU8_SESRA</name>
<dbReference type="EMBL" id="JACGWJ010001176">
    <property type="protein sequence ID" value="KAL0284173.1"/>
    <property type="molecule type" value="Genomic_DNA"/>
</dbReference>
<evidence type="ECO:0000313" key="1">
    <source>
        <dbReference type="EMBL" id="KAL0284173.1"/>
    </source>
</evidence>